<feature type="domain" description="GGDEF" evidence="3">
    <location>
        <begin position="309"/>
        <end position="447"/>
    </location>
</feature>
<reference evidence="4" key="1">
    <citation type="submission" date="2016-10" db="EMBL/GenBank/DDBJ databases">
        <title>Sequence of Gallionella enrichment culture.</title>
        <authorList>
            <person name="Poehlein A."/>
            <person name="Muehling M."/>
            <person name="Daniel R."/>
        </authorList>
    </citation>
    <scope>NUCLEOTIDE SEQUENCE</scope>
</reference>
<dbReference type="SMART" id="SM00267">
    <property type="entry name" value="GGDEF"/>
    <property type="match status" value="1"/>
</dbReference>
<dbReference type="InterPro" id="IPR001633">
    <property type="entry name" value="EAL_dom"/>
</dbReference>
<dbReference type="InterPro" id="IPR035919">
    <property type="entry name" value="EAL_sf"/>
</dbReference>
<proteinExistence type="predicted"/>
<dbReference type="SMART" id="SM00052">
    <property type="entry name" value="EAL"/>
    <property type="match status" value="1"/>
</dbReference>
<evidence type="ECO:0000259" key="2">
    <source>
        <dbReference type="PROSITE" id="PS50883"/>
    </source>
</evidence>
<dbReference type="Pfam" id="PF00990">
    <property type="entry name" value="GGDEF"/>
    <property type="match status" value="1"/>
</dbReference>
<accession>A0A1J5SEC8</accession>
<dbReference type="SMART" id="SM00091">
    <property type="entry name" value="PAS"/>
    <property type="match status" value="1"/>
</dbReference>
<dbReference type="InterPro" id="IPR029787">
    <property type="entry name" value="Nucleotide_cyclase"/>
</dbReference>
<dbReference type="Pfam" id="PF00989">
    <property type="entry name" value="PAS"/>
    <property type="match status" value="1"/>
</dbReference>
<dbReference type="Pfam" id="PF00563">
    <property type="entry name" value="EAL"/>
    <property type="match status" value="1"/>
</dbReference>
<dbReference type="CDD" id="cd01949">
    <property type="entry name" value="GGDEF"/>
    <property type="match status" value="1"/>
</dbReference>
<dbReference type="NCBIfam" id="TIGR00229">
    <property type="entry name" value="sensory_box"/>
    <property type="match status" value="1"/>
</dbReference>
<dbReference type="GO" id="GO:0006355">
    <property type="term" value="P:regulation of DNA-templated transcription"/>
    <property type="evidence" value="ECO:0007669"/>
    <property type="project" value="InterPro"/>
</dbReference>
<evidence type="ECO:0000259" key="3">
    <source>
        <dbReference type="PROSITE" id="PS50887"/>
    </source>
</evidence>
<dbReference type="SUPFAM" id="SSF55073">
    <property type="entry name" value="Nucleotide cyclase"/>
    <property type="match status" value="1"/>
</dbReference>
<dbReference type="InterPro" id="IPR013767">
    <property type="entry name" value="PAS_fold"/>
</dbReference>
<dbReference type="Gene3D" id="3.20.20.450">
    <property type="entry name" value="EAL domain"/>
    <property type="match status" value="1"/>
</dbReference>
<dbReference type="FunFam" id="3.30.70.270:FF:000001">
    <property type="entry name" value="Diguanylate cyclase domain protein"/>
    <property type="match status" value="1"/>
</dbReference>
<keyword evidence="4" id="KW-0378">Hydrolase</keyword>
<evidence type="ECO:0000259" key="1">
    <source>
        <dbReference type="PROSITE" id="PS50112"/>
    </source>
</evidence>
<dbReference type="Gene3D" id="3.30.450.20">
    <property type="entry name" value="PAS domain"/>
    <property type="match status" value="1"/>
</dbReference>
<dbReference type="GO" id="GO:0071111">
    <property type="term" value="F:cyclic-guanylate-specific phosphodiesterase activity"/>
    <property type="evidence" value="ECO:0007669"/>
    <property type="project" value="UniProtKB-EC"/>
</dbReference>
<gene>
    <name evidence="4" type="primary">gmr_70</name>
    <name evidence="4" type="ORF">GALL_112650</name>
</gene>
<dbReference type="FunFam" id="3.20.20.450:FF:000001">
    <property type="entry name" value="Cyclic di-GMP phosphodiesterase yahA"/>
    <property type="match status" value="1"/>
</dbReference>
<dbReference type="PROSITE" id="PS50887">
    <property type="entry name" value="GGDEF"/>
    <property type="match status" value="1"/>
</dbReference>
<dbReference type="PROSITE" id="PS50883">
    <property type="entry name" value="EAL"/>
    <property type="match status" value="1"/>
</dbReference>
<dbReference type="InterPro" id="IPR043128">
    <property type="entry name" value="Rev_trsase/Diguanyl_cyclase"/>
</dbReference>
<evidence type="ECO:0000313" key="4">
    <source>
        <dbReference type="EMBL" id="OIR06658.1"/>
    </source>
</evidence>
<dbReference type="InterPro" id="IPR000014">
    <property type="entry name" value="PAS"/>
</dbReference>
<dbReference type="EMBL" id="MLJW01000042">
    <property type="protein sequence ID" value="OIR06658.1"/>
    <property type="molecule type" value="Genomic_DNA"/>
</dbReference>
<dbReference type="PROSITE" id="PS50112">
    <property type="entry name" value="PAS"/>
    <property type="match status" value="1"/>
</dbReference>
<dbReference type="PANTHER" id="PTHR44757:SF2">
    <property type="entry name" value="BIOFILM ARCHITECTURE MAINTENANCE PROTEIN MBAA"/>
    <property type="match status" value="1"/>
</dbReference>
<dbReference type="EC" id="3.1.4.52" evidence="4"/>
<name>A0A1J5SEC8_9ZZZZ</name>
<dbReference type="CDD" id="cd00130">
    <property type="entry name" value="PAS"/>
    <property type="match status" value="1"/>
</dbReference>
<feature type="domain" description="EAL" evidence="2">
    <location>
        <begin position="456"/>
        <end position="710"/>
    </location>
</feature>
<dbReference type="Gene3D" id="3.30.70.270">
    <property type="match status" value="1"/>
</dbReference>
<dbReference type="SUPFAM" id="SSF55785">
    <property type="entry name" value="PYP-like sensor domain (PAS domain)"/>
    <property type="match status" value="1"/>
</dbReference>
<dbReference type="SUPFAM" id="SSF141868">
    <property type="entry name" value="EAL domain-like"/>
    <property type="match status" value="1"/>
</dbReference>
<dbReference type="InterPro" id="IPR052155">
    <property type="entry name" value="Biofilm_reg_signaling"/>
</dbReference>
<organism evidence="4">
    <name type="scientific">mine drainage metagenome</name>
    <dbReference type="NCBI Taxonomy" id="410659"/>
    <lineage>
        <taxon>unclassified sequences</taxon>
        <taxon>metagenomes</taxon>
        <taxon>ecological metagenomes</taxon>
    </lineage>
</organism>
<dbReference type="InterPro" id="IPR000160">
    <property type="entry name" value="GGDEF_dom"/>
</dbReference>
<feature type="domain" description="PAS" evidence="1">
    <location>
        <begin position="146"/>
        <end position="199"/>
    </location>
</feature>
<sequence>MIKLEHQFLFQIVMAVGNGTDLQPMLQSSLSVMMRKLGCNIGAVVRSTNGTLKIVHCIPYHIKNSKAVLSISQHSMAESPASRQPFMIKTSGHTLMAFILPDYGMMVLGKAGPIFSKQVLGALTQIADKLATACIACEQAQAVKEAQQKAQLLLDSTAEGIYGVDASGNCTFVNQAALHILGYKGADNLIGKNLHSLIHHSYADATPYPENKCLIHQSFISHEKIHGNDEVFWHRSGNPIPVEYWLYPIIHDNQVTGAVTTFFDISERKATDDTIKHLAFYDLLTGLPNRRLLMDRLKLALVASKRSGQDGALLFIDLDNFKTLNDTLGHDIGDLLLQMVAHRLESCVREGDTVARLGGDEFVVMLEDLSKKDLEAAAQTKAVCEKILVSLNQPYQLGTHEYTSTASIGATLIKDHQQSLEEVLKQADIAMYQAKKSGRNTLRFFDQAMMDFINTRATLEGNLHKALDNHQFHLYYQIQVNDLHQPLGAEALIRWLSPEFGLVSPDQFIPLAEESGLILPIGKWVLESVCLQLKAWEKNAITRDLVLSVNVSVKQFLQDNFVEQVRSIVQHHAINPKLLKLELTESLLLESIEDSIATMNALKEINVQFSLDDFGTGYSSLQYLKRLPLNQLKIDQSFVHDLATDTNDRAIVRTIIAMAHSLNLSVIAEGVETEEQRQFLLDNGCELYQGYLFSKPVPIEKFEALLKVKLNAADVVKKTK</sequence>
<dbReference type="AlphaFoldDB" id="A0A1J5SEC8"/>
<dbReference type="InterPro" id="IPR035965">
    <property type="entry name" value="PAS-like_dom_sf"/>
</dbReference>
<dbReference type="NCBIfam" id="TIGR00254">
    <property type="entry name" value="GGDEF"/>
    <property type="match status" value="1"/>
</dbReference>
<protein>
    <submittedName>
        <fullName evidence="4">Cyclic di-GMP phosphodiesterase Gmr</fullName>
        <ecNumber evidence="4">3.1.4.52</ecNumber>
    </submittedName>
</protein>
<dbReference type="PANTHER" id="PTHR44757">
    <property type="entry name" value="DIGUANYLATE CYCLASE DGCP"/>
    <property type="match status" value="1"/>
</dbReference>
<comment type="caution">
    <text evidence="4">The sequence shown here is derived from an EMBL/GenBank/DDBJ whole genome shotgun (WGS) entry which is preliminary data.</text>
</comment>
<dbReference type="CDD" id="cd01948">
    <property type="entry name" value="EAL"/>
    <property type="match status" value="1"/>
</dbReference>